<feature type="compositionally biased region" description="Basic residues" evidence="1">
    <location>
        <begin position="17"/>
        <end position="32"/>
    </location>
</feature>
<dbReference type="Proteomes" id="UP000299102">
    <property type="component" value="Unassembled WGS sequence"/>
</dbReference>
<sequence length="194" mass="21827">MGLLEFIPGRACLRRVTARRGRRAPSRGRGRRPLTQAPAPPAAHYFFDTLQIAPNTFNVLATHGKSGKLITDVISQAGRAVTLPRPPFAAGIRREINGVRDPLGQGREARKELIPSLKAYDLLVTPLEFRTSMACGDQLLSYSWFRLLKKETQVTFLSFNHLTAEAYPAAKFYVRLALRVPLRYHMKDVFLHDS</sequence>
<dbReference type="AlphaFoldDB" id="A0A4C1UXM3"/>
<evidence type="ECO:0000313" key="2">
    <source>
        <dbReference type="EMBL" id="GBP30514.1"/>
    </source>
</evidence>
<gene>
    <name evidence="2" type="ORF">EVAR_94694_1</name>
</gene>
<name>A0A4C1UXM3_EUMVA</name>
<feature type="region of interest" description="Disordered" evidence="1">
    <location>
        <begin position="17"/>
        <end position="39"/>
    </location>
</feature>
<proteinExistence type="predicted"/>
<comment type="caution">
    <text evidence="2">The sequence shown here is derived from an EMBL/GenBank/DDBJ whole genome shotgun (WGS) entry which is preliminary data.</text>
</comment>
<accession>A0A4C1UXM3</accession>
<dbReference type="EMBL" id="BGZK01000234">
    <property type="protein sequence ID" value="GBP30514.1"/>
    <property type="molecule type" value="Genomic_DNA"/>
</dbReference>
<reference evidence="2 3" key="1">
    <citation type="journal article" date="2019" name="Commun. Biol.">
        <title>The bagworm genome reveals a unique fibroin gene that provides high tensile strength.</title>
        <authorList>
            <person name="Kono N."/>
            <person name="Nakamura H."/>
            <person name="Ohtoshi R."/>
            <person name="Tomita M."/>
            <person name="Numata K."/>
            <person name="Arakawa K."/>
        </authorList>
    </citation>
    <scope>NUCLEOTIDE SEQUENCE [LARGE SCALE GENOMIC DNA]</scope>
</reference>
<evidence type="ECO:0000313" key="3">
    <source>
        <dbReference type="Proteomes" id="UP000299102"/>
    </source>
</evidence>
<keyword evidence="3" id="KW-1185">Reference proteome</keyword>
<protein>
    <submittedName>
        <fullName evidence="2">Uncharacterized protein</fullName>
    </submittedName>
</protein>
<evidence type="ECO:0000256" key="1">
    <source>
        <dbReference type="SAM" id="MobiDB-lite"/>
    </source>
</evidence>
<organism evidence="2 3">
    <name type="scientific">Eumeta variegata</name>
    <name type="common">Bagworm moth</name>
    <name type="synonym">Eumeta japonica</name>
    <dbReference type="NCBI Taxonomy" id="151549"/>
    <lineage>
        <taxon>Eukaryota</taxon>
        <taxon>Metazoa</taxon>
        <taxon>Ecdysozoa</taxon>
        <taxon>Arthropoda</taxon>
        <taxon>Hexapoda</taxon>
        <taxon>Insecta</taxon>
        <taxon>Pterygota</taxon>
        <taxon>Neoptera</taxon>
        <taxon>Endopterygota</taxon>
        <taxon>Lepidoptera</taxon>
        <taxon>Glossata</taxon>
        <taxon>Ditrysia</taxon>
        <taxon>Tineoidea</taxon>
        <taxon>Psychidae</taxon>
        <taxon>Oiketicinae</taxon>
        <taxon>Eumeta</taxon>
    </lineage>
</organism>